<feature type="compositionally biased region" description="Low complexity" evidence="1">
    <location>
        <begin position="49"/>
        <end position="59"/>
    </location>
</feature>
<dbReference type="RefSeq" id="XP_066702943.1">
    <property type="nucleotide sequence ID" value="XM_066840316.1"/>
</dbReference>
<evidence type="ECO:0000313" key="2">
    <source>
        <dbReference type="EMBL" id="KAK7959240.1"/>
    </source>
</evidence>
<feature type="compositionally biased region" description="Basic and acidic residues" evidence="1">
    <location>
        <begin position="76"/>
        <end position="85"/>
    </location>
</feature>
<evidence type="ECO:0000256" key="1">
    <source>
        <dbReference type="SAM" id="MobiDB-lite"/>
    </source>
</evidence>
<reference evidence="2 3" key="1">
    <citation type="submission" date="2023-01" db="EMBL/GenBank/DDBJ databases">
        <title>Analysis of 21 Apiospora genomes using comparative genomics revels a genus with tremendous synthesis potential of carbohydrate active enzymes and secondary metabolites.</title>
        <authorList>
            <person name="Sorensen T."/>
        </authorList>
    </citation>
    <scope>NUCLEOTIDE SEQUENCE [LARGE SCALE GENOMIC DNA]</scope>
    <source>
        <strain evidence="2 3">CBS 24483</strain>
    </source>
</reference>
<dbReference type="Proteomes" id="UP001391051">
    <property type="component" value="Unassembled WGS sequence"/>
</dbReference>
<accession>A0ABR1QLL7</accession>
<organism evidence="2 3">
    <name type="scientific">Apiospora aurea</name>
    <dbReference type="NCBI Taxonomy" id="335848"/>
    <lineage>
        <taxon>Eukaryota</taxon>
        <taxon>Fungi</taxon>
        <taxon>Dikarya</taxon>
        <taxon>Ascomycota</taxon>
        <taxon>Pezizomycotina</taxon>
        <taxon>Sordariomycetes</taxon>
        <taxon>Xylariomycetidae</taxon>
        <taxon>Amphisphaeriales</taxon>
        <taxon>Apiosporaceae</taxon>
        <taxon>Apiospora</taxon>
    </lineage>
</organism>
<dbReference type="EMBL" id="JAQQWE010000003">
    <property type="protein sequence ID" value="KAK7959240.1"/>
    <property type="molecule type" value="Genomic_DNA"/>
</dbReference>
<feature type="compositionally biased region" description="Basic and acidic residues" evidence="1">
    <location>
        <begin position="357"/>
        <end position="378"/>
    </location>
</feature>
<feature type="compositionally biased region" description="Acidic residues" evidence="1">
    <location>
        <begin position="157"/>
        <end position="171"/>
    </location>
</feature>
<feature type="compositionally biased region" description="Polar residues" evidence="1">
    <location>
        <begin position="388"/>
        <end position="405"/>
    </location>
</feature>
<gene>
    <name evidence="2" type="ORF">PG986_004094</name>
</gene>
<protein>
    <submittedName>
        <fullName evidence="2">Uncharacterized protein</fullName>
    </submittedName>
</protein>
<evidence type="ECO:0000313" key="3">
    <source>
        <dbReference type="Proteomes" id="UP001391051"/>
    </source>
</evidence>
<feature type="compositionally biased region" description="Pro residues" evidence="1">
    <location>
        <begin position="105"/>
        <end position="115"/>
    </location>
</feature>
<proteinExistence type="predicted"/>
<keyword evidence="3" id="KW-1185">Reference proteome</keyword>
<name>A0ABR1QLL7_9PEZI</name>
<sequence length="405" mass="44510">MDPTIEQILAVSDRAFLHGVLTDLCMENGFVRQAVLQRFTALPDGPSTNSSSAGNAAGGDQAAIKHDRSNASNSDTRNDIKPEASRGAELSLYDIPLAPSASSAPPAPSPPPASAPPEVYDLTNHSDIMVIDDDGPNDSGSEFHDDDADTLYHSGGDESDSDLASASDEDEPRPPRHIFPPTIFSVQEYTRPGDFSLLAGNKTRLNLYKSISDHIKVAQSIDKLTERLLDCKDPAYARRAAARLHRMELNRRACRGAIEHVLDAEDRVHAAEYDQAVTLAAAASGRYEARTGAPESAEQRLARVERERRQQVDRRVAEVREEADRDRRMSVLRVVTKQAADKGARWLKASIAREAREKRQWQAQKRKEEAAAKKAAREQRRRGRGQFAYSTTPSEVGSMMGNASD</sequence>
<feature type="region of interest" description="Disordered" evidence="1">
    <location>
        <begin position="357"/>
        <end position="405"/>
    </location>
</feature>
<comment type="caution">
    <text evidence="2">The sequence shown here is derived from an EMBL/GenBank/DDBJ whole genome shotgun (WGS) entry which is preliminary data.</text>
</comment>
<feature type="region of interest" description="Disordered" evidence="1">
    <location>
        <begin position="97"/>
        <end position="180"/>
    </location>
</feature>
<feature type="region of interest" description="Disordered" evidence="1">
    <location>
        <begin position="43"/>
        <end position="85"/>
    </location>
</feature>
<dbReference type="GeneID" id="92073378"/>